<keyword evidence="1" id="KW-0812">Transmembrane</keyword>
<feature type="transmembrane region" description="Helical" evidence="1">
    <location>
        <begin position="9"/>
        <end position="30"/>
    </location>
</feature>
<gene>
    <name evidence="2" type="ORF">COV06_03955</name>
</gene>
<organism evidence="2 3">
    <name type="scientific">Candidatus Uhrbacteria bacterium CG10_big_fil_rev_8_21_14_0_10_50_16</name>
    <dbReference type="NCBI Taxonomy" id="1975039"/>
    <lineage>
        <taxon>Bacteria</taxon>
        <taxon>Candidatus Uhriibacteriota</taxon>
    </lineage>
</organism>
<comment type="caution">
    <text evidence="2">The sequence shown here is derived from an EMBL/GenBank/DDBJ whole genome shotgun (WGS) entry which is preliminary data.</text>
</comment>
<dbReference type="Proteomes" id="UP000230084">
    <property type="component" value="Unassembled WGS sequence"/>
</dbReference>
<protein>
    <submittedName>
        <fullName evidence="2">Uncharacterized protein</fullName>
    </submittedName>
</protein>
<keyword evidence="1" id="KW-0472">Membrane</keyword>
<accession>A0A2H0RLD3</accession>
<name>A0A2H0RLD3_9BACT</name>
<dbReference type="EMBL" id="PCYM01000008">
    <property type="protein sequence ID" value="PIR47349.1"/>
    <property type="molecule type" value="Genomic_DNA"/>
</dbReference>
<sequence length="144" mass="15848">MFGAIKRRIVWFPFLLIAMTVVLAITIVVIDHNRTSELTAVSDVLQVQNNVSSAVTDTEYQQNVKMVLEPVWSVLANGAGESAAIVSVRDQLVAMRVSSESRDLHIQLVAACNQLVRGLLGDPDVLADAQIRFQGLTTNFVWLK</sequence>
<evidence type="ECO:0000313" key="3">
    <source>
        <dbReference type="Proteomes" id="UP000230084"/>
    </source>
</evidence>
<reference evidence="2 3" key="1">
    <citation type="submission" date="2017-09" db="EMBL/GenBank/DDBJ databases">
        <title>Depth-based differentiation of microbial function through sediment-hosted aquifers and enrichment of novel symbionts in the deep terrestrial subsurface.</title>
        <authorList>
            <person name="Probst A.J."/>
            <person name="Ladd B."/>
            <person name="Jarett J.K."/>
            <person name="Geller-Mcgrath D.E."/>
            <person name="Sieber C.M."/>
            <person name="Emerson J.B."/>
            <person name="Anantharaman K."/>
            <person name="Thomas B.C."/>
            <person name="Malmstrom R."/>
            <person name="Stieglmeier M."/>
            <person name="Klingl A."/>
            <person name="Woyke T."/>
            <person name="Ryan C.M."/>
            <person name="Banfield J.F."/>
        </authorList>
    </citation>
    <scope>NUCLEOTIDE SEQUENCE [LARGE SCALE GENOMIC DNA]</scope>
    <source>
        <strain evidence="2">CG10_big_fil_rev_8_21_14_0_10_50_16</strain>
    </source>
</reference>
<dbReference type="AlphaFoldDB" id="A0A2H0RLD3"/>
<evidence type="ECO:0000313" key="2">
    <source>
        <dbReference type="EMBL" id="PIR47349.1"/>
    </source>
</evidence>
<evidence type="ECO:0000256" key="1">
    <source>
        <dbReference type="SAM" id="Phobius"/>
    </source>
</evidence>
<proteinExistence type="predicted"/>
<keyword evidence="1" id="KW-1133">Transmembrane helix</keyword>